<dbReference type="InterPro" id="IPR002523">
    <property type="entry name" value="MgTranspt_CorA/ZnTranspt_ZntB"/>
</dbReference>
<keyword evidence="14" id="KW-1185">Reference proteome</keyword>
<dbReference type="RefSeq" id="WP_188518234.1">
    <property type="nucleotide sequence ID" value="NZ_BMES01000002.1"/>
</dbReference>
<evidence type="ECO:0000256" key="4">
    <source>
        <dbReference type="ARBA" id="ARBA00022475"/>
    </source>
</evidence>
<evidence type="ECO:0000313" key="14">
    <source>
        <dbReference type="Proteomes" id="UP000603912"/>
    </source>
</evidence>
<comment type="similarity">
    <text evidence="2">Belongs to the CorA metal ion transporter (MIT) (TC 1.A.35) family.</text>
</comment>
<dbReference type="Proteomes" id="UP000603912">
    <property type="component" value="Unassembled WGS sequence"/>
</dbReference>
<dbReference type="CDD" id="cd12837">
    <property type="entry name" value="EcCorA-like_u1"/>
    <property type="match status" value="1"/>
</dbReference>
<dbReference type="GO" id="GO:0015095">
    <property type="term" value="F:magnesium ion transmembrane transporter activity"/>
    <property type="evidence" value="ECO:0007669"/>
    <property type="project" value="TreeGrafter"/>
</dbReference>
<keyword evidence="3" id="KW-0813">Transport</keyword>
<evidence type="ECO:0000256" key="7">
    <source>
        <dbReference type="ARBA" id="ARBA00022989"/>
    </source>
</evidence>
<protein>
    <submittedName>
        <fullName evidence="13">Magnesium transport protein CorA</fullName>
    </submittedName>
</protein>
<keyword evidence="9 12" id="KW-0472">Membrane</keyword>
<feature type="transmembrane region" description="Helical" evidence="12">
    <location>
        <begin position="298"/>
        <end position="318"/>
    </location>
</feature>
<dbReference type="SUPFAM" id="SSF144083">
    <property type="entry name" value="Magnesium transport protein CorA, transmembrane region"/>
    <property type="match status" value="1"/>
</dbReference>
<evidence type="ECO:0000313" key="13">
    <source>
        <dbReference type="EMBL" id="GGH21915.1"/>
    </source>
</evidence>
<accession>A0A917I7S5</accession>
<evidence type="ECO:0000256" key="11">
    <source>
        <dbReference type="ARBA" id="ARBA00045497"/>
    </source>
</evidence>
<evidence type="ECO:0000256" key="10">
    <source>
        <dbReference type="ARBA" id="ARBA00034269"/>
    </source>
</evidence>
<evidence type="ECO:0000256" key="3">
    <source>
        <dbReference type="ARBA" id="ARBA00022448"/>
    </source>
</evidence>
<dbReference type="PANTHER" id="PTHR47685">
    <property type="entry name" value="MAGNESIUM TRANSPORT PROTEIN CORA"/>
    <property type="match status" value="1"/>
</dbReference>
<evidence type="ECO:0000256" key="1">
    <source>
        <dbReference type="ARBA" id="ARBA00004651"/>
    </source>
</evidence>
<evidence type="ECO:0000256" key="9">
    <source>
        <dbReference type="ARBA" id="ARBA00023136"/>
    </source>
</evidence>
<evidence type="ECO:0000256" key="12">
    <source>
        <dbReference type="SAM" id="Phobius"/>
    </source>
</evidence>
<dbReference type="GO" id="GO:0015099">
    <property type="term" value="F:nickel cation transmembrane transporter activity"/>
    <property type="evidence" value="ECO:0007669"/>
    <property type="project" value="TreeGrafter"/>
</dbReference>
<keyword evidence="8" id="KW-0406">Ion transport</keyword>
<comment type="catalytic activity">
    <reaction evidence="10">
        <text>Mg(2+)(in) = Mg(2+)(out)</text>
        <dbReference type="Rhea" id="RHEA:29827"/>
        <dbReference type="ChEBI" id="CHEBI:18420"/>
    </reaction>
</comment>
<dbReference type="InterPro" id="IPR045863">
    <property type="entry name" value="CorA_TM1_TM2"/>
</dbReference>
<evidence type="ECO:0000256" key="6">
    <source>
        <dbReference type="ARBA" id="ARBA00022842"/>
    </source>
</evidence>
<name>A0A917I7S5_9HYPH</name>
<evidence type="ECO:0000256" key="2">
    <source>
        <dbReference type="ARBA" id="ARBA00009765"/>
    </source>
</evidence>
<evidence type="ECO:0000256" key="5">
    <source>
        <dbReference type="ARBA" id="ARBA00022692"/>
    </source>
</evidence>
<keyword evidence="6" id="KW-0460">Magnesium</keyword>
<dbReference type="FunFam" id="1.20.58.340:FF:000004">
    <property type="entry name" value="Magnesium transport protein CorA"/>
    <property type="match status" value="1"/>
</dbReference>
<comment type="function">
    <text evidence="11">Mediates influx of magnesium ions. Alternates between open and closed states. Activated by low cytoplasmic Mg(2+) levels. Inactive when cytoplasmic Mg(2+) levels are high.</text>
</comment>
<organism evidence="13 14">
    <name type="scientific">Alsobacter metallidurans</name>
    <dbReference type="NCBI Taxonomy" id="340221"/>
    <lineage>
        <taxon>Bacteria</taxon>
        <taxon>Pseudomonadati</taxon>
        <taxon>Pseudomonadota</taxon>
        <taxon>Alphaproteobacteria</taxon>
        <taxon>Hyphomicrobiales</taxon>
        <taxon>Alsobacteraceae</taxon>
        <taxon>Alsobacter</taxon>
    </lineage>
</organism>
<dbReference type="InterPro" id="IPR050829">
    <property type="entry name" value="CorA_MIT"/>
</dbReference>
<dbReference type="Pfam" id="PF01544">
    <property type="entry name" value="CorA"/>
    <property type="match status" value="1"/>
</dbReference>
<keyword evidence="7 12" id="KW-1133">Transmembrane helix</keyword>
<sequence>MLTLYRDEAGTVRTSTDPDLPGEVIWLDLFDPTPEEREFVEKRARVRVPDRDALSEIEASSRLIAEEGVLYLSTPIVGKNDAQGPMLSPVGFVLAPKLLVTIRYAELSAFDAVVETVRKDKSLASALGVFTALLEAVVDRGADVLESLGAELDRLSRQAFRGDPSNPRHAVRSTQRLRLTLTRIGAIGDRVSMARDVLLGVGRIAAFTQEVGREWIPAEFQNRLAAVSRDIASLNDYEAHVSNKTQFLLDAVLGYISIEQNDVFKVLTIASVVGIPPTIMVGVWGMNFKHMPELDWLWGYPLSLVVIVLSGAIPLLWFKRRGWF</sequence>
<feature type="transmembrane region" description="Helical" evidence="12">
    <location>
        <begin position="266"/>
        <end position="286"/>
    </location>
</feature>
<dbReference type="EMBL" id="BMES01000002">
    <property type="protein sequence ID" value="GGH21915.1"/>
    <property type="molecule type" value="Genomic_DNA"/>
</dbReference>
<reference evidence="13" key="2">
    <citation type="submission" date="2020-09" db="EMBL/GenBank/DDBJ databases">
        <authorList>
            <person name="Sun Q."/>
            <person name="Zhou Y."/>
        </authorList>
    </citation>
    <scope>NUCLEOTIDE SEQUENCE</scope>
    <source>
        <strain evidence="13">CGMCC 1.12214</strain>
    </source>
</reference>
<proteinExistence type="inferred from homology"/>
<gene>
    <name evidence="13" type="primary">corA1</name>
    <name evidence="13" type="ORF">GCM10007036_26560</name>
</gene>
<reference evidence="13" key="1">
    <citation type="journal article" date="2014" name="Int. J. Syst. Evol. Microbiol.">
        <title>Complete genome sequence of Corynebacterium casei LMG S-19264T (=DSM 44701T), isolated from a smear-ripened cheese.</title>
        <authorList>
            <consortium name="US DOE Joint Genome Institute (JGI-PGF)"/>
            <person name="Walter F."/>
            <person name="Albersmeier A."/>
            <person name="Kalinowski J."/>
            <person name="Ruckert C."/>
        </authorList>
    </citation>
    <scope>NUCLEOTIDE SEQUENCE</scope>
    <source>
        <strain evidence="13">CGMCC 1.12214</strain>
    </source>
</reference>
<dbReference type="Gene3D" id="1.20.58.340">
    <property type="entry name" value="Magnesium transport protein CorA, transmembrane region"/>
    <property type="match status" value="2"/>
</dbReference>
<keyword evidence="4" id="KW-1003">Cell membrane</keyword>
<dbReference type="GO" id="GO:0005886">
    <property type="term" value="C:plasma membrane"/>
    <property type="evidence" value="ECO:0007669"/>
    <property type="project" value="UniProtKB-SubCell"/>
</dbReference>
<dbReference type="AlphaFoldDB" id="A0A917I7S5"/>
<dbReference type="GO" id="GO:0015087">
    <property type="term" value="F:cobalt ion transmembrane transporter activity"/>
    <property type="evidence" value="ECO:0007669"/>
    <property type="project" value="TreeGrafter"/>
</dbReference>
<evidence type="ECO:0000256" key="8">
    <source>
        <dbReference type="ARBA" id="ARBA00023065"/>
    </source>
</evidence>
<dbReference type="PANTHER" id="PTHR47685:SF1">
    <property type="entry name" value="MAGNESIUM TRANSPORT PROTEIN CORA"/>
    <property type="match status" value="1"/>
</dbReference>
<dbReference type="SUPFAM" id="SSF143865">
    <property type="entry name" value="CorA soluble domain-like"/>
    <property type="match status" value="1"/>
</dbReference>
<keyword evidence="5 12" id="KW-0812">Transmembrane</keyword>
<comment type="subcellular location">
    <subcellularLocation>
        <location evidence="1">Cell membrane</location>
        <topology evidence="1">Multi-pass membrane protein</topology>
    </subcellularLocation>
</comment>
<comment type="caution">
    <text evidence="13">The sequence shown here is derived from an EMBL/GenBank/DDBJ whole genome shotgun (WGS) entry which is preliminary data.</text>
</comment>
<dbReference type="Gene3D" id="3.30.460.20">
    <property type="entry name" value="CorA soluble domain-like"/>
    <property type="match status" value="1"/>
</dbReference>
<dbReference type="InterPro" id="IPR045861">
    <property type="entry name" value="CorA_cytoplasmic_dom"/>
</dbReference>